<organism evidence="1 2">
    <name type="scientific">Megasphaera massiliensis</name>
    <dbReference type="NCBI Taxonomy" id="1232428"/>
    <lineage>
        <taxon>Bacteria</taxon>
        <taxon>Bacillati</taxon>
        <taxon>Bacillota</taxon>
        <taxon>Negativicutes</taxon>
        <taxon>Veillonellales</taxon>
        <taxon>Veillonellaceae</taxon>
        <taxon>Megasphaera</taxon>
    </lineage>
</organism>
<dbReference type="Gene3D" id="3.40.50.1240">
    <property type="entry name" value="Phosphoglycerate mutase-like"/>
    <property type="match status" value="1"/>
</dbReference>
<reference evidence="1 2" key="1">
    <citation type="submission" date="2022-06" db="EMBL/GenBank/DDBJ databases">
        <title>Isolation of gut microbiota from human fecal samples.</title>
        <authorList>
            <person name="Pamer E.G."/>
            <person name="Barat B."/>
            <person name="Waligurski E."/>
            <person name="Medina S."/>
            <person name="Paddock L."/>
            <person name="Mostad J."/>
        </authorList>
    </citation>
    <scope>NUCLEOTIDE SEQUENCE [LARGE SCALE GENOMIC DNA]</scope>
    <source>
        <strain evidence="1 2">DFI.1.1</strain>
    </source>
</reference>
<dbReference type="InterPro" id="IPR001345">
    <property type="entry name" value="PG/BPGM_mutase_AS"/>
</dbReference>
<dbReference type="PANTHER" id="PTHR48100:SF15">
    <property type="entry name" value="SEDOHEPTULOSE 1,7-BISPHOSPHATASE"/>
    <property type="match status" value="1"/>
</dbReference>
<dbReference type="EMBL" id="JANGEW010000003">
    <property type="protein sequence ID" value="MCQ5341891.1"/>
    <property type="molecule type" value="Genomic_DNA"/>
</dbReference>
<dbReference type="Pfam" id="PF00300">
    <property type="entry name" value="His_Phos_1"/>
    <property type="match status" value="1"/>
</dbReference>
<evidence type="ECO:0000313" key="1">
    <source>
        <dbReference type="EMBL" id="MCQ5341891.1"/>
    </source>
</evidence>
<name>A0ABT1SPV1_9FIRM</name>
<dbReference type="PIRSF" id="PIRSF000709">
    <property type="entry name" value="6PFK_2-Ptase"/>
    <property type="match status" value="1"/>
</dbReference>
<dbReference type="SMART" id="SM00855">
    <property type="entry name" value="PGAM"/>
    <property type="match status" value="1"/>
</dbReference>
<protein>
    <submittedName>
        <fullName evidence="1">Histidine phosphatase family protein</fullName>
    </submittedName>
</protein>
<comment type="caution">
    <text evidence="1">The sequence shown here is derived from an EMBL/GenBank/DDBJ whole genome shotgun (WGS) entry which is preliminary data.</text>
</comment>
<dbReference type="PANTHER" id="PTHR48100">
    <property type="entry name" value="BROAD-SPECIFICITY PHOSPHATASE YOR283W-RELATED"/>
    <property type="match status" value="1"/>
</dbReference>
<dbReference type="InterPro" id="IPR050275">
    <property type="entry name" value="PGM_Phosphatase"/>
</dbReference>
<dbReference type="InterPro" id="IPR029033">
    <property type="entry name" value="His_PPase_superfam"/>
</dbReference>
<accession>A0ABT1SPV1</accession>
<gene>
    <name evidence="1" type="ORF">NE675_02405</name>
</gene>
<dbReference type="RefSeq" id="WP_062411591.1">
    <property type="nucleotide sequence ID" value="NZ_JAJCIO010000003.1"/>
</dbReference>
<dbReference type="Proteomes" id="UP001206692">
    <property type="component" value="Unassembled WGS sequence"/>
</dbReference>
<proteinExistence type="predicted"/>
<dbReference type="PROSITE" id="PS00175">
    <property type="entry name" value="PG_MUTASE"/>
    <property type="match status" value="1"/>
</dbReference>
<dbReference type="SUPFAM" id="SSF53254">
    <property type="entry name" value="Phosphoglycerate mutase-like"/>
    <property type="match status" value="1"/>
</dbReference>
<sequence length="193" mass="22216">MKKIWLIRHGESIANAGEATDDHKSIPLSELGLKQAQALALQIPKQPDLIVTSPYLRAQQTAMYTIGRFPDAATGIWDVVHEFVYLAPATCVGTTSAQRRPRVIDYWRNLDPDYVDGEGAESYRQLIDRIERTLALLKRRPEEFILVFTHAQFIRNFLLVYENPNLPVEEYMAAFRRSRSIRNGQIIEVTMNW</sequence>
<dbReference type="InterPro" id="IPR013078">
    <property type="entry name" value="His_Pase_superF_clade-1"/>
</dbReference>
<keyword evidence="2" id="KW-1185">Reference proteome</keyword>
<dbReference type="CDD" id="cd07067">
    <property type="entry name" value="HP_PGM_like"/>
    <property type="match status" value="1"/>
</dbReference>
<evidence type="ECO:0000313" key="2">
    <source>
        <dbReference type="Proteomes" id="UP001206692"/>
    </source>
</evidence>